<dbReference type="PANTHER" id="PTHR42789">
    <property type="entry name" value="D-ISOMER SPECIFIC 2-HYDROXYACID DEHYDROGENASE FAMILY PROTEIN (AFU_ORTHOLOGUE AFUA_6G10090)"/>
    <property type="match status" value="1"/>
</dbReference>
<feature type="domain" description="D-isomer specific 2-hydroxyacid dehydrogenase NAD-binding" evidence="6">
    <location>
        <begin position="108"/>
        <end position="287"/>
    </location>
</feature>
<dbReference type="RefSeq" id="WP_380078209.1">
    <property type="nucleotide sequence ID" value="NZ_JBHSGO010000127.1"/>
</dbReference>
<evidence type="ECO:0000259" key="5">
    <source>
        <dbReference type="Pfam" id="PF00389"/>
    </source>
</evidence>
<evidence type="ECO:0000313" key="8">
    <source>
        <dbReference type="Proteomes" id="UP001596020"/>
    </source>
</evidence>
<dbReference type="InterPro" id="IPR006139">
    <property type="entry name" value="D-isomer_2_OHA_DH_cat_dom"/>
</dbReference>
<sequence length="324" mass="36276">MAKILVAFDTVNEGFDELKQKHEVTFPPKGRDFTHEEILDLIPDYDVLCPVFDIPVDREIIEQGKNLRLIANYAVGYNNIDLIAAAQHNIVVCNTPHSVVEPTADLALALLLGCTRRLCEWDSNFRKHKNNIERGRLVRLGVNLYGKTLGILGYGNIGAAVARRCKAFGMKVLYNKRHRLDPTDESRLGIEYIDKDELIRRSDVISLHTPYSKETHHYIGAKEFGNMKPTAILINTSRGAVVDEAALVEALSSGKIAAAGLDVFEHNDQPTEQLFEMDNVCMTPHIGTQTYDSRVEMAVELCNNVLGFLDGDRPYSKVPMPNIK</sequence>
<evidence type="ECO:0000256" key="4">
    <source>
        <dbReference type="RuleBase" id="RU003719"/>
    </source>
</evidence>
<dbReference type="Pfam" id="PF02826">
    <property type="entry name" value="2-Hacid_dh_C"/>
    <property type="match status" value="1"/>
</dbReference>
<feature type="domain" description="D-isomer specific 2-hydroxyacid dehydrogenase catalytic" evidence="5">
    <location>
        <begin position="13"/>
        <end position="318"/>
    </location>
</feature>
<protein>
    <submittedName>
        <fullName evidence="7">NAD(P)-dependent oxidoreductase</fullName>
    </submittedName>
</protein>
<evidence type="ECO:0000313" key="7">
    <source>
        <dbReference type="EMBL" id="MFC4665778.1"/>
    </source>
</evidence>
<dbReference type="InterPro" id="IPR029753">
    <property type="entry name" value="D-isomer_DH_CS"/>
</dbReference>
<reference evidence="8" key="1">
    <citation type="journal article" date="2019" name="Int. J. Syst. Evol. Microbiol.">
        <title>The Global Catalogue of Microorganisms (GCM) 10K type strain sequencing project: providing services to taxonomists for standard genome sequencing and annotation.</title>
        <authorList>
            <consortium name="The Broad Institute Genomics Platform"/>
            <consortium name="The Broad Institute Genome Sequencing Center for Infectious Disease"/>
            <person name="Wu L."/>
            <person name="Ma J."/>
        </authorList>
    </citation>
    <scope>NUCLEOTIDE SEQUENCE [LARGE SCALE GENOMIC DNA]</scope>
    <source>
        <strain evidence="8">CGMCC 4.7357</strain>
    </source>
</reference>
<dbReference type="Proteomes" id="UP001596020">
    <property type="component" value="Unassembled WGS sequence"/>
</dbReference>
<dbReference type="InterPro" id="IPR036291">
    <property type="entry name" value="NAD(P)-bd_dom_sf"/>
</dbReference>
<evidence type="ECO:0000256" key="3">
    <source>
        <dbReference type="ARBA" id="ARBA00023027"/>
    </source>
</evidence>
<dbReference type="InterPro" id="IPR006140">
    <property type="entry name" value="D-isomer_DH_NAD-bd"/>
</dbReference>
<dbReference type="PANTHER" id="PTHR42789:SF1">
    <property type="entry name" value="D-ISOMER SPECIFIC 2-HYDROXYACID DEHYDROGENASE FAMILY PROTEIN (AFU_ORTHOLOGUE AFUA_6G10090)"/>
    <property type="match status" value="1"/>
</dbReference>
<dbReference type="SUPFAM" id="SSF52283">
    <property type="entry name" value="Formate/glycerate dehydrogenase catalytic domain-like"/>
    <property type="match status" value="1"/>
</dbReference>
<comment type="similarity">
    <text evidence="1 4">Belongs to the D-isomer specific 2-hydroxyacid dehydrogenase family.</text>
</comment>
<keyword evidence="8" id="KW-1185">Reference proteome</keyword>
<organism evidence="7 8">
    <name type="scientific">Falsiporphyromonas endometrii</name>
    <dbReference type="NCBI Taxonomy" id="1387297"/>
    <lineage>
        <taxon>Bacteria</taxon>
        <taxon>Pseudomonadati</taxon>
        <taxon>Bacteroidota</taxon>
        <taxon>Bacteroidia</taxon>
        <taxon>Bacteroidales</taxon>
        <taxon>Porphyromonadaceae</taxon>
        <taxon>Falsiporphyromonas</taxon>
    </lineage>
</organism>
<proteinExistence type="inferred from homology"/>
<keyword evidence="2 4" id="KW-0560">Oxidoreductase</keyword>
<name>A0ABV9K752_9PORP</name>
<evidence type="ECO:0000256" key="1">
    <source>
        <dbReference type="ARBA" id="ARBA00005854"/>
    </source>
</evidence>
<accession>A0ABV9K752</accession>
<dbReference type="InterPro" id="IPR050857">
    <property type="entry name" value="D-2-hydroxyacid_DH"/>
</dbReference>
<evidence type="ECO:0000256" key="2">
    <source>
        <dbReference type="ARBA" id="ARBA00023002"/>
    </source>
</evidence>
<dbReference type="EMBL" id="JBHSGO010000127">
    <property type="protein sequence ID" value="MFC4665778.1"/>
    <property type="molecule type" value="Genomic_DNA"/>
</dbReference>
<comment type="caution">
    <text evidence="7">The sequence shown here is derived from an EMBL/GenBank/DDBJ whole genome shotgun (WGS) entry which is preliminary data.</text>
</comment>
<dbReference type="PROSITE" id="PS00671">
    <property type="entry name" value="D_2_HYDROXYACID_DH_3"/>
    <property type="match status" value="1"/>
</dbReference>
<gene>
    <name evidence="7" type="ORF">ACFO3G_04015</name>
</gene>
<dbReference type="Gene3D" id="3.40.50.720">
    <property type="entry name" value="NAD(P)-binding Rossmann-like Domain"/>
    <property type="match status" value="2"/>
</dbReference>
<dbReference type="Pfam" id="PF00389">
    <property type="entry name" value="2-Hacid_dh"/>
    <property type="match status" value="1"/>
</dbReference>
<keyword evidence="3" id="KW-0520">NAD</keyword>
<dbReference type="SUPFAM" id="SSF51735">
    <property type="entry name" value="NAD(P)-binding Rossmann-fold domains"/>
    <property type="match status" value="1"/>
</dbReference>
<evidence type="ECO:0000259" key="6">
    <source>
        <dbReference type="Pfam" id="PF02826"/>
    </source>
</evidence>